<comment type="similarity">
    <text evidence="1">Belongs to the UPF0303 family.</text>
</comment>
<evidence type="ECO:0000313" key="3">
    <source>
        <dbReference type="EMBL" id="KAF4405832.1"/>
    </source>
</evidence>
<gene>
    <name evidence="3" type="ORF">GCU69_27970</name>
</gene>
<evidence type="ECO:0000256" key="2">
    <source>
        <dbReference type="SAM" id="MobiDB-lite"/>
    </source>
</evidence>
<feature type="compositionally biased region" description="Pro residues" evidence="2">
    <location>
        <begin position="163"/>
        <end position="208"/>
    </location>
</feature>
<dbReference type="Proteomes" id="UP000621266">
    <property type="component" value="Unassembled WGS sequence"/>
</dbReference>
<sequence>MTDPAFDPAALVTVLRSQESRLVLRRFTHDDAWNLGCLLVRLARDRQAPVTVDIRRGHQQLFHAALPGTSPDNDDWIDRKRRIVERFGESSYLVGTRFRARGTTFEASSPLDPCRYAAHGGSFPIAVEGAGVIGTVTVSGLPQAEDHALVVEALESFLTPDAPQTPTPSPSPQPEPEPAPLPGPSPAPGPTPAPAPGPGPSPAPTPEP</sequence>
<evidence type="ECO:0000256" key="1">
    <source>
        <dbReference type="HAMAP-Rule" id="MF_00761"/>
    </source>
</evidence>
<dbReference type="InterPro" id="IPR010371">
    <property type="entry name" value="YBR137W-like"/>
</dbReference>
<dbReference type="Gene3D" id="3.30.450.150">
    <property type="entry name" value="Haem-degrading domain"/>
    <property type="match status" value="1"/>
</dbReference>
<keyword evidence="4" id="KW-1185">Reference proteome</keyword>
<dbReference type="InterPro" id="IPR038084">
    <property type="entry name" value="PduO/GlcC-like_sf"/>
</dbReference>
<dbReference type="InterPro" id="IPR005624">
    <property type="entry name" value="PduO/GlcC-like"/>
</dbReference>
<dbReference type="EMBL" id="WHPN01000402">
    <property type="protein sequence ID" value="KAF4405832.1"/>
    <property type="molecule type" value="Genomic_DNA"/>
</dbReference>
<protein>
    <recommendedName>
        <fullName evidence="1">UPF0303 protein GCU69_27970</fullName>
    </recommendedName>
</protein>
<evidence type="ECO:0000313" key="4">
    <source>
        <dbReference type="Proteomes" id="UP000621266"/>
    </source>
</evidence>
<accession>A0ABQ7FF35</accession>
<dbReference type="Pfam" id="PF03928">
    <property type="entry name" value="HbpS-like"/>
    <property type="match status" value="1"/>
</dbReference>
<feature type="region of interest" description="Disordered" evidence="2">
    <location>
        <begin position="158"/>
        <end position="208"/>
    </location>
</feature>
<comment type="caution">
    <text evidence="3">The sequence shown here is derived from an EMBL/GenBank/DDBJ whole genome shotgun (WGS) entry which is preliminary data.</text>
</comment>
<organism evidence="3 4">
    <name type="scientific">Streptomyces lycii</name>
    <dbReference type="NCBI Taxonomy" id="2654337"/>
    <lineage>
        <taxon>Bacteria</taxon>
        <taxon>Bacillati</taxon>
        <taxon>Actinomycetota</taxon>
        <taxon>Actinomycetes</taxon>
        <taxon>Kitasatosporales</taxon>
        <taxon>Streptomycetaceae</taxon>
        <taxon>Streptomyces</taxon>
    </lineage>
</organism>
<dbReference type="NCBIfam" id="NF002696">
    <property type="entry name" value="PRK02487.1-5"/>
    <property type="match status" value="1"/>
</dbReference>
<proteinExistence type="inferred from homology"/>
<dbReference type="HAMAP" id="MF_00761">
    <property type="entry name" value="UPF0303"/>
    <property type="match status" value="1"/>
</dbReference>
<dbReference type="PANTHER" id="PTHR28255:SF1">
    <property type="entry name" value="UPF0303 PROTEIN YBR137W"/>
    <property type="match status" value="1"/>
</dbReference>
<dbReference type="SUPFAM" id="SSF143744">
    <property type="entry name" value="GlcG-like"/>
    <property type="match status" value="1"/>
</dbReference>
<name>A0ABQ7FF35_9ACTN</name>
<dbReference type="PANTHER" id="PTHR28255">
    <property type="match status" value="1"/>
</dbReference>
<reference evidence="3 4" key="1">
    <citation type="submission" date="2019-10" db="EMBL/GenBank/DDBJ databases">
        <title>Streptomyces tenebrisbrunneis sp.nov., an endogenous actinomycete isolated from of Lycium ruthenicum.</title>
        <authorList>
            <person name="Ma L."/>
        </authorList>
    </citation>
    <scope>NUCLEOTIDE SEQUENCE [LARGE SCALE GENOMIC DNA]</scope>
    <source>
        <strain evidence="3 4">TRM 66187</strain>
    </source>
</reference>